<comment type="caution">
    <text evidence="1">The sequence shown here is derived from an EMBL/GenBank/DDBJ whole genome shotgun (WGS) entry which is preliminary data.</text>
</comment>
<evidence type="ECO:0000313" key="1">
    <source>
        <dbReference type="EMBL" id="KAK9007199.1"/>
    </source>
</evidence>
<name>A0ABR2R2P3_9ROSI</name>
<dbReference type="EMBL" id="JBBPBN010000027">
    <property type="protein sequence ID" value="KAK9007199.1"/>
    <property type="molecule type" value="Genomic_DNA"/>
</dbReference>
<sequence length="124" mass="14205">MWFRILNLQRPLRKLFRLLQYQIRWVCPQQPVKPRVLEVKWVPKRFVLEKVVPRVSTVASSGSEVNPVGSVEVSVNEGLTKKGKSFIPASANRFDVLNSMEQQYVASTSVQGGLFLFREVTLLM</sequence>
<dbReference type="Proteomes" id="UP001396334">
    <property type="component" value="Unassembled WGS sequence"/>
</dbReference>
<accession>A0ABR2R2P3</accession>
<protein>
    <submittedName>
        <fullName evidence="1">Uncharacterized protein</fullName>
    </submittedName>
</protein>
<evidence type="ECO:0000313" key="2">
    <source>
        <dbReference type="Proteomes" id="UP001396334"/>
    </source>
</evidence>
<keyword evidence="2" id="KW-1185">Reference proteome</keyword>
<reference evidence="1 2" key="1">
    <citation type="journal article" date="2024" name="G3 (Bethesda)">
        <title>Genome assembly of Hibiscus sabdariffa L. provides insights into metabolisms of medicinal natural products.</title>
        <authorList>
            <person name="Kim T."/>
        </authorList>
    </citation>
    <scope>NUCLEOTIDE SEQUENCE [LARGE SCALE GENOMIC DNA]</scope>
    <source>
        <strain evidence="1">TK-2024</strain>
        <tissue evidence="1">Old leaves</tissue>
    </source>
</reference>
<organism evidence="1 2">
    <name type="scientific">Hibiscus sabdariffa</name>
    <name type="common">roselle</name>
    <dbReference type="NCBI Taxonomy" id="183260"/>
    <lineage>
        <taxon>Eukaryota</taxon>
        <taxon>Viridiplantae</taxon>
        <taxon>Streptophyta</taxon>
        <taxon>Embryophyta</taxon>
        <taxon>Tracheophyta</taxon>
        <taxon>Spermatophyta</taxon>
        <taxon>Magnoliopsida</taxon>
        <taxon>eudicotyledons</taxon>
        <taxon>Gunneridae</taxon>
        <taxon>Pentapetalae</taxon>
        <taxon>rosids</taxon>
        <taxon>malvids</taxon>
        <taxon>Malvales</taxon>
        <taxon>Malvaceae</taxon>
        <taxon>Malvoideae</taxon>
        <taxon>Hibiscus</taxon>
    </lineage>
</organism>
<proteinExistence type="predicted"/>
<gene>
    <name evidence="1" type="ORF">V6N11_051029</name>
</gene>